<dbReference type="STRING" id="1075402.AN216_04505"/>
<dbReference type="PATRIC" id="fig|1075402.3.peg.5179"/>
<proteinExistence type="predicted"/>
<protein>
    <submittedName>
        <fullName evidence="1">Uncharacterized protein</fullName>
    </submittedName>
</protein>
<keyword evidence="2" id="KW-1185">Reference proteome</keyword>
<dbReference type="Proteomes" id="UP000176101">
    <property type="component" value="Unassembled WGS sequence"/>
</dbReference>
<evidence type="ECO:0000313" key="1">
    <source>
        <dbReference type="EMBL" id="OEV05085.1"/>
    </source>
</evidence>
<evidence type="ECO:0000313" key="2">
    <source>
        <dbReference type="Proteomes" id="UP000176101"/>
    </source>
</evidence>
<dbReference type="RefSeq" id="WP_070195280.1">
    <property type="nucleotide sequence ID" value="NZ_LJGU01000106.1"/>
</dbReference>
<dbReference type="OrthoDB" id="2716688at2"/>
<dbReference type="AlphaFoldDB" id="A0A1E7KMB2"/>
<name>A0A1E7KMB2_9ACTN</name>
<sequence>MFEERRKRRAARRVRPGDGRPLQRFRWWQLPGRALFYLPLTRDDGHQAMYAVDVRHWQNQSSGEVKAHLYLDGRLHAESKIPAAFPVPYGTVEVAMSGFGIKRCHYVTAKGTEHQLAPDLASAEGRRAHLDNNHPTLSRWIGRCSLSMLLVGAGLLLLQIVEPIAQTPPVAARIGSFDSPVDLPLWLNIALGVGAAAGSMERALRLRYHWLLDGAAN</sequence>
<gene>
    <name evidence="1" type="ORF">AN216_04505</name>
</gene>
<dbReference type="EMBL" id="LJGU01000106">
    <property type="protein sequence ID" value="OEV05085.1"/>
    <property type="molecule type" value="Genomic_DNA"/>
</dbReference>
<organism evidence="1 2">
    <name type="scientific">Streptomyces oceani</name>
    <dbReference type="NCBI Taxonomy" id="1075402"/>
    <lineage>
        <taxon>Bacteria</taxon>
        <taxon>Bacillati</taxon>
        <taxon>Actinomycetota</taxon>
        <taxon>Actinomycetes</taxon>
        <taxon>Kitasatosporales</taxon>
        <taxon>Streptomycetaceae</taxon>
        <taxon>Streptomyces</taxon>
    </lineage>
</organism>
<comment type="caution">
    <text evidence="1">The sequence shown here is derived from an EMBL/GenBank/DDBJ whole genome shotgun (WGS) entry which is preliminary data.</text>
</comment>
<accession>A0A1E7KMB2</accession>
<reference evidence="1 2" key="1">
    <citation type="journal article" date="2016" name="Front. Microbiol.">
        <title>Comparative Genomics Analysis of Streptomyces Species Reveals Their Adaptation to the Marine Environment and Their Diversity at the Genomic Level.</title>
        <authorList>
            <person name="Tian X."/>
            <person name="Zhang Z."/>
            <person name="Yang T."/>
            <person name="Chen M."/>
            <person name="Li J."/>
            <person name="Chen F."/>
            <person name="Yang J."/>
            <person name="Li W."/>
            <person name="Zhang B."/>
            <person name="Zhang Z."/>
            <person name="Wu J."/>
            <person name="Zhang C."/>
            <person name="Long L."/>
            <person name="Xiao J."/>
        </authorList>
    </citation>
    <scope>NUCLEOTIDE SEQUENCE [LARGE SCALE GENOMIC DNA]</scope>
    <source>
        <strain evidence="1 2">SCSIO 02100</strain>
    </source>
</reference>